<dbReference type="SMART" id="SM00408">
    <property type="entry name" value="IGc2"/>
    <property type="match status" value="1"/>
</dbReference>
<evidence type="ECO:0000313" key="6">
    <source>
        <dbReference type="Proteomes" id="UP000663860"/>
    </source>
</evidence>
<dbReference type="Pfam" id="PF07679">
    <property type="entry name" value="I-set"/>
    <property type="match status" value="1"/>
</dbReference>
<dbReference type="EMBL" id="CAJNOE010004384">
    <property type="protein sequence ID" value="CAF1511995.1"/>
    <property type="molecule type" value="Genomic_DNA"/>
</dbReference>
<evidence type="ECO:0000256" key="1">
    <source>
        <dbReference type="ARBA" id="ARBA00022729"/>
    </source>
</evidence>
<sequence>SDAGEYACRARNITGEATSVADLCIYSNQQQHDIIMSMEYEPRLTEPLKASYIIREGQPVKLSCRFDANPRGDVQWLKDGIPIDFDELGISRDFTVVKEYDYTALLIKEAFPEDEGSYAVVIRNFLGEARSFTQLTVEEFFCRTP</sequence>
<dbReference type="InterPro" id="IPR050958">
    <property type="entry name" value="Cell_Adh-Cytoskel_Orgn"/>
</dbReference>
<accession>A0A815U0L4</accession>
<dbReference type="InterPro" id="IPR003599">
    <property type="entry name" value="Ig_sub"/>
</dbReference>
<feature type="non-terminal residue" evidence="5">
    <location>
        <position position="145"/>
    </location>
</feature>
<dbReference type="SMART" id="SM00409">
    <property type="entry name" value="IG"/>
    <property type="match status" value="1"/>
</dbReference>
<evidence type="ECO:0000256" key="2">
    <source>
        <dbReference type="ARBA" id="ARBA00023157"/>
    </source>
</evidence>
<evidence type="ECO:0000256" key="3">
    <source>
        <dbReference type="ARBA" id="ARBA00023319"/>
    </source>
</evidence>
<keyword evidence="3" id="KW-0393">Immunoglobulin domain</keyword>
<dbReference type="Proteomes" id="UP000663860">
    <property type="component" value="Unassembled WGS sequence"/>
</dbReference>
<keyword evidence="1" id="KW-0732">Signal</keyword>
<dbReference type="InterPro" id="IPR013783">
    <property type="entry name" value="Ig-like_fold"/>
</dbReference>
<keyword evidence="2" id="KW-1015">Disulfide bond</keyword>
<gene>
    <name evidence="5" type="ORF">IZO911_LOCUS45502</name>
</gene>
<dbReference type="InterPro" id="IPR007110">
    <property type="entry name" value="Ig-like_dom"/>
</dbReference>
<dbReference type="GO" id="GO:0005886">
    <property type="term" value="C:plasma membrane"/>
    <property type="evidence" value="ECO:0007669"/>
    <property type="project" value="TreeGrafter"/>
</dbReference>
<evidence type="ECO:0000259" key="4">
    <source>
        <dbReference type="PROSITE" id="PS50835"/>
    </source>
</evidence>
<dbReference type="InterPro" id="IPR036179">
    <property type="entry name" value="Ig-like_dom_sf"/>
</dbReference>
<dbReference type="Gene3D" id="2.60.40.10">
    <property type="entry name" value="Immunoglobulins"/>
    <property type="match status" value="1"/>
</dbReference>
<protein>
    <recommendedName>
        <fullName evidence="4">Ig-like domain-containing protein</fullName>
    </recommendedName>
</protein>
<feature type="domain" description="Ig-like" evidence="4">
    <location>
        <begin position="42"/>
        <end position="138"/>
    </location>
</feature>
<dbReference type="SUPFAM" id="SSF48726">
    <property type="entry name" value="Immunoglobulin"/>
    <property type="match status" value="1"/>
</dbReference>
<dbReference type="PANTHER" id="PTHR45080">
    <property type="entry name" value="CONTACTIN 5"/>
    <property type="match status" value="1"/>
</dbReference>
<dbReference type="GO" id="GO:0007156">
    <property type="term" value="P:homophilic cell adhesion via plasma membrane adhesion molecules"/>
    <property type="evidence" value="ECO:0007669"/>
    <property type="project" value="TreeGrafter"/>
</dbReference>
<dbReference type="PANTHER" id="PTHR45080:SF8">
    <property type="entry name" value="IG-LIKE DOMAIN-CONTAINING PROTEIN"/>
    <property type="match status" value="1"/>
</dbReference>
<dbReference type="PROSITE" id="PS50835">
    <property type="entry name" value="IG_LIKE"/>
    <property type="match status" value="1"/>
</dbReference>
<organism evidence="5 6">
    <name type="scientific">Adineta steineri</name>
    <dbReference type="NCBI Taxonomy" id="433720"/>
    <lineage>
        <taxon>Eukaryota</taxon>
        <taxon>Metazoa</taxon>
        <taxon>Spiralia</taxon>
        <taxon>Gnathifera</taxon>
        <taxon>Rotifera</taxon>
        <taxon>Eurotatoria</taxon>
        <taxon>Bdelloidea</taxon>
        <taxon>Adinetida</taxon>
        <taxon>Adinetidae</taxon>
        <taxon>Adineta</taxon>
    </lineage>
</organism>
<dbReference type="FunFam" id="2.60.40.10:FF:000032">
    <property type="entry name" value="palladin isoform X1"/>
    <property type="match status" value="1"/>
</dbReference>
<name>A0A815U0L4_9BILA</name>
<comment type="caution">
    <text evidence="5">The sequence shown here is derived from an EMBL/GenBank/DDBJ whole genome shotgun (WGS) entry which is preliminary data.</text>
</comment>
<dbReference type="AlphaFoldDB" id="A0A815U0L4"/>
<dbReference type="InterPro" id="IPR003598">
    <property type="entry name" value="Ig_sub2"/>
</dbReference>
<reference evidence="5" key="1">
    <citation type="submission" date="2021-02" db="EMBL/GenBank/DDBJ databases">
        <authorList>
            <person name="Nowell W R."/>
        </authorList>
    </citation>
    <scope>NUCLEOTIDE SEQUENCE</scope>
</reference>
<evidence type="ECO:0000313" key="5">
    <source>
        <dbReference type="EMBL" id="CAF1511995.1"/>
    </source>
</evidence>
<proteinExistence type="predicted"/>
<dbReference type="InterPro" id="IPR013098">
    <property type="entry name" value="Ig_I-set"/>
</dbReference>